<keyword evidence="3" id="KW-1185">Reference proteome</keyword>
<dbReference type="SUPFAM" id="SSF82171">
    <property type="entry name" value="DPP6 N-terminal domain-like"/>
    <property type="match status" value="1"/>
</dbReference>
<dbReference type="RefSeq" id="WP_281044572.1">
    <property type="nucleotide sequence ID" value="NZ_JARYGZ010000001.1"/>
</dbReference>
<dbReference type="Gene3D" id="2.120.10.30">
    <property type="entry name" value="TolB, C-terminal domain"/>
    <property type="match status" value="2"/>
</dbReference>
<dbReference type="PANTHER" id="PTHR32161:SF8">
    <property type="entry name" value="DPP6 N-TERMINAL DOMAIN-LIKE PROTEIN"/>
    <property type="match status" value="1"/>
</dbReference>
<name>A0ABT6N291_9SPHN</name>
<comment type="caution">
    <text evidence="2">The sequence shown here is derived from an EMBL/GenBank/DDBJ whole genome shotgun (WGS) entry which is preliminary data.</text>
</comment>
<feature type="compositionally biased region" description="Basic and acidic residues" evidence="1">
    <location>
        <begin position="11"/>
        <end position="21"/>
    </location>
</feature>
<dbReference type="InterPro" id="IPR011659">
    <property type="entry name" value="WD40"/>
</dbReference>
<protein>
    <submittedName>
        <fullName evidence="2">Uncharacterized protein</fullName>
    </submittedName>
</protein>
<reference evidence="2" key="1">
    <citation type="submission" date="2023-04" db="EMBL/GenBank/DDBJ databases">
        <title>Sphingomonas sp. MAHUQ-71 isolated from rice field.</title>
        <authorList>
            <person name="Huq M.A."/>
        </authorList>
    </citation>
    <scope>NUCLEOTIDE SEQUENCE</scope>
    <source>
        <strain evidence="2">MAHUQ-71</strain>
    </source>
</reference>
<evidence type="ECO:0000256" key="1">
    <source>
        <dbReference type="SAM" id="MobiDB-lite"/>
    </source>
</evidence>
<sequence length="658" mass="72877">MSRPVSAGQTSDKEHSFRTDPADSQVPPARRGERRVKRREFLAAVPMTVLLSKAGIAKPLPQKKGVMLMNRIAPAISELYTAAGDGTGERKLLSSSAYDYNVRMAPGSNMLVFTSERNGDGNSDLFIAHPDGTGIKGIVEASSMDDAGALSPDGRFVAFVSTRNGYRANIWVMELRTGRMKQLTGIGDIKGNPDSPDCYFRPAWSPDGKWIAFSSDRDTIWRGHDEGHGWEHTQETAIYIIRPDGTGFRKVSGRAGWAHGSPTWSPDGRRIAFYELTVESTWGARRPEWIGRIESQIVSVDVATGDRIEHTNIPNLKVGPQWLSANEIGYLVKGGPDEGIGYTSGRPGFKRANLRNPSWSADGSKLFYEVVSFYPPRKIDKPLYSWDPDWEYRFMDVFPTLSRQGVLAITEKQTGNSSIVTLKPDGTGRKVVFEALGKGLNPVKVKQGLAGAFQPAWSPDGQWIAFGFGGWFAERAYTKATLMRVRADGTGAEALTDGRVHSGFPSYSADGKEVVFRVWGEDGSRGLRIMNVETRQVRTLTTELDNLPGWSPDGQRIVFTRKVDGKVFQICTIRPDGSDLRQLTNTKSSNGHAVWSGDGKIMWSGSDHGFRDEASLYDNTFQQYGQIYIMNEDGGEQRLLTDSKWEDSMPLYIDKSLL</sequence>
<accession>A0ABT6N291</accession>
<feature type="region of interest" description="Disordered" evidence="1">
    <location>
        <begin position="1"/>
        <end position="37"/>
    </location>
</feature>
<evidence type="ECO:0000313" key="3">
    <source>
        <dbReference type="Proteomes" id="UP001160625"/>
    </source>
</evidence>
<organism evidence="2 3">
    <name type="scientific">Sphingomonas oryzagri</name>
    <dbReference type="NCBI Taxonomy" id="3042314"/>
    <lineage>
        <taxon>Bacteria</taxon>
        <taxon>Pseudomonadati</taxon>
        <taxon>Pseudomonadota</taxon>
        <taxon>Alphaproteobacteria</taxon>
        <taxon>Sphingomonadales</taxon>
        <taxon>Sphingomonadaceae</taxon>
        <taxon>Sphingomonas</taxon>
    </lineage>
</organism>
<dbReference type="PANTHER" id="PTHR32161">
    <property type="entry name" value="DPP6 N-TERMINAL DOMAIN-LIKE PROTEIN"/>
    <property type="match status" value="1"/>
</dbReference>
<dbReference type="Pfam" id="PF07676">
    <property type="entry name" value="PD40"/>
    <property type="match status" value="8"/>
</dbReference>
<proteinExistence type="predicted"/>
<dbReference type="InterPro" id="IPR011042">
    <property type="entry name" value="6-blade_b-propeller_TolB-like"/>
</dbReference>
<gene>
    <name evidence="2" type="ORF">QGN17_11205</name>
</gene>
<dbReference type="EMBL" id="JARYGZ010000001">
    <property type="protein sequence ID" value="MDH7639297.1"/>
    <property type="molecule type" value="Genomic_DNA"/>
</dbReference>
<evidence type="ECO:0000313" key="2">
    <source>
        <dbReference type="EMBL" id="MDH7639297.1"/>
    </source>
</evidence>
<dbReference type="Proteomes" id="UP001160625">
    <property type="component" value="Unassembled WGS sequence"/>
</dbReference>